<dbReference type="AlphaFoldDB" id="A0A8J4FYS4"/>
<feature type="region of interest" description="Disordered" evidence="1">
    <location>
        <begin position="1"/>
        <end position="37"/>
    </location>
</feature>
<sequence>MDGSALPPVSGASLPPDALEDGNERPGSRQRASERAGELFSDFAKEDGTLAVSALGDLLSAVDISCSPDTCMRVVNTVAGPHAESMTRDQALAAVGMISTESTTGGPPGSPPQTQSQPPIPPSQQQQPPILPSSSSSGAAAAATAAGPFRLESAPPSSSHSYLGNPGVGGGEGNGNGPSRPFRRILTKNRSYLETGALHLDEAVVQYMAKLEEHRRKCEVEGRYQEAKLASRRLADLRTAQVDSLRQELASNQARELEEVHAVYEEEAAKFHQLWDQRMRDYGVNLTKALEDLKNSHTAQLAAYVEELQRKKPTRARPSRDYLVQREMQDKLVKAKLYGRATKVKSMADELYQAELETTVAAWEAESKLKIAKLQSKQQNEYEVLLQRGSKGRDELELKRLAETERRTLRFRNIVSVSFQLQTVIGLTGRRSECIAACHGVPPPPRTRPRGPPCAVQLTRRPNYLLADNCRIGFWPVGRLLLSQLGRILQYCELGIALPGQCTAAGL</sequence>
<evidence type="ECO:0000256" key="1">
    <source>
        <dbReference type="SAM" id="MobiDB-lite"/>
    </source>
</evidence>
<organism evidence="2 3">
    <name type="scientific">Volvox reticuliferus</name>
    <dbReference type="NCBI Taxonomy" id="1737510"/>
    <lineage>
        <taxon>Eukaryota</taxon>
        <taxon>Viridiplantae</taxon>
        <taxon>Chlorophyta</taxon>
        <taxon>core chlorophytes</taxon>
        <taxon>Chlorophyceae</taxon>
        <taxon>CS clade</taxon>
        <taxon>Chlamydomonadales</taxon>
        <taxon>Volvocaceae</taxon>
        <taxon>Volvox</taxon>
    </lineage>
</organism>
<feature type="compositionally biased region" description="Gly residues" evidence="1">
    <location>
        <begin position="166"/>
        <end position="176"/>
    </location>
</feature>
<evidence type="ECO:0000313" key="3">
    <source>
        <dbReference type="Proteomes" id="UP000722791"/>
    </source>
</evidence>
<dbReference type="Proteomes" id="UP000722791">
    <property type="component" value="Unassembled WGS sequence"/>
</dbReference>
<dbReference type="PANTHER" id="PTHR47026">
    <property type="entry name" value="PIGMENTOSA GTPASE REGULATOR-LIKE PROTEIN, PUTATIVE-RELATED"/>
    <property type="match status" value="1"/>
</dbReference>
<name>A0A8J4FYS4_9CHLO</name>
<reference evidence="2" key="1">
    <citation type="journal article" date="2021" name="Proc. Natl. Acad. Sci. U.S.A.">
        <title>Three genomes in the algal genus Volvox reveal the fate of a haploid sex-determining region after a transition to homothallism.</title>
        <authorList>
            <person name="Yamamoto K."/>
            <person name="Hamaji T."/>
            <person name="Kawai-Toyooka H."/>
            <person name="Matsuzaki R."/>
            <person name="Takahashi F."/>
            <person name="Nishimura Y."/>
            <person name="Kawachi M."/>
            <person name="Noguchi H."/>
            <person name="Minakuchi Y."/>
            <person name="Umen J.G."/>
            <person name="Toyoda A."/>
            <person name="Nozaki H."/>
        </authorList>
    </citation>
    <scope>NUCLEOTIDE SEQUENCE</scope>
    <source>
        <strain evidence="2">NIES-3785</strain>
    </source>
</reference>
<accession>A0A8J4FYS4</accession>
<comment type="caution">
    <text evidence="2">The sequence shown here is derived from an EMBL/GenBank/DDBJ whole genome shotgun (WGS) entry which is preliminary data.</text>
</comment>
<dbReference type="EMBL" id="BNCQ01000001">
    <property type="protein sequence ID" value="GIL94681.1"/>
    <property type="molecule type" value="Genomic_DNA"/>
</dbReference>
<feature type="region of interest" description="Disordered" evidence="1">
    <location>
        <begin position="99"/>
        <end position="183"/>
    </location>
</feature>
<feature type="compositionally biased region" description="Basic and acidic residues" evidence="1">
    <location>
        <begin position="22"/>
        <end position="37"/>
    </location>
</feature>
<gene>
    <name evidence="2" type="ORF">Vretimale_910</name>
</gene>
<protein>
    <submittedName>
        <fullName evidence="2">Uncharacterized protein</fullName>
    </submittedName>
</protein>
<feature type="compositionally biased region" description="Low complexity" evidence="1">
    <location>
        <begin position="112"/>
        <end position="148"/>
    </location>
</feature>
<evidence type="ECO:0000313" key="2">
    <source>
        <dbReference type="EMBL" id="GIL94681.1"/>
    </source>
</evidence>
<dbReference type="PANTHER" id="PTHR47026:SF2">
    <property type="entry name" value="FLAGELLAR ASSOCIATED PROTEIN"/>
    <property type="match status" value="1"/>
</dbReference>
<proteinExistence type="predicted"/>